<keyword evidence="2" id="KW-1185">Reference proteome</keyword>
<evidence type="ECO:0000313" key="1">
    <source>
        <dbReference type="EMBL" id="KAH7849774.1"/>
    </source>
</evidence>
<comment type="caution">
    <text evidence="1">The sequence shown here is derived from an EMBL/GenBank/DDBJ whole genome shotgun (WGS) entry which is preliminary data.</text>
</comment>
<organism evidence="1 2">
    <name type="scientific">Vaccinium darrowii</name>
    <dbReference type="NCBI Taxonomy" id="229202"/>
    <lineage>
        <taxon>Eukaryota</taxon>
        <taxon>Viridiplantae</taxon>
        <taxon>Streptophyta</taxon>
        <taxon>Embryophyta</taxon>
        <taxon>Tracheophyta</taxon>
        <taxon>Spermatophyta</taxon>
        <taxon>Magnoliopsida</taxon>
        <taxon>eudicotyledons</taxon>
        <taxon>Gunneridae</taxon>
        <taxon>Pentapetalae</taxon>
        <taxon>asterids</taxon>
        <taxon>Ericales</taxon>
        <taxon>Ericaceae</taxon>
        <taxon>Vaccinioideae</taxon>
        <taxon>Vaccinieae</taxon>
        <taxon>Vaccinium</taxon>
    </lineage>
</organism>
<sequence>MFRLLELFLIIGSVVTRHSVHIPQSYSLRTSNAYCVSHADSTSVSAGGEGFGNVGVNESSSKRVGDEYMMGVVILVVPVAVLAWFPFLSKFQTRLLFNQAFSQGLQIQRILAGGKKQKQK</sequence>
<name>A0ACB7Y9Q3_9ERIC</name>
<reference evidence="1 2" key="1">
    <citation type="journal article" date="2021" name="Hortic Res">
        <title>High-quality reference genome and annotation aids understanding of berry development for evergreen blueberry (Vaccinium darrowii).</title>
        <authorList>
            <person name="Yu J."/>
            <person name="Hulse-Kemp A.M."/>
            <person name="Babiker E."/>
            <person name="Staton M."/>
        </authorList>
    </citation>
    <scope>NUCLEOTIDE SEQUENCE [LARGE SCALE GENOMIC DNA]</scope>
    <source>
        <strain evidence="2">cv. NJ 8807/NJ 8810</strain>
        <tissue evidence="1">Young leaf</tissue>
    </source>
</reference>
<gene>
    <name evidence="1" type="ORF">Vadar_022769</name>
</gene>
<proteinExistence type="predicted"/>
<dbReference type="EMBL" id="CM037157">
    <property type="protein sequence ID" value="KAH7849774.1"/>
    <property type="molecule type" value="Genomic_DNA"/>
</dbReference>
<protein>
    <submittedName>
        <fullName evidence="1">Uncharacterized protein</fullName>
    </submittedName>
</protein>
<accession>A0ACB7Y9Q3</accession>
<dbReference type="Proteomes" id="UP000828048">
    <property type="component" value="Chromosome 7"/>
</dbReference>
<evidence type="ECO:0000313" key="2">
    <source>
        <dbReference type="Proteomes" id="UP000828048"/>
    </source>
</evidence>